<dbReference type="InterPro" id="IPR000010">
    <property type="entry name" value="Cystatin_dom"/>
</dbReference>
<dbReference type="Proteomes" id="UP001338125">
    <property type="component" value="Unassembled WGS sequence"/>
</dbReference>
<dbReference type="SUPFAM" id="SSF54403">
    <property type="entry name" value="Cystatin/monellin"/>
    <property type="match status" value="1"/>
</dbReference>
<accession>A0ABR0SRU1</accession>
<feature type="signal peptide" evidence="1">
    <location>
        <begin position="1"/>
        <end position="15"/>
    </location>
</feature>
<feature type="domain" description="Cystatin" evidence="2">
    <location>
        <begin position="25"/>
        <end position="129"/>
    </location>
</feature>
<protein>
    <recommendedName>
        <fullName evidence="2">Cystatin domain-containing protein</fullName>
    </recommendedName>
</protein>
<gene>
    <name evidence="3" type="ORF">PT974_03219</name>
</gene>
<feature type="chain" id="PRO_5046852559" description="Cystatin domain-containing protein" evidence="1">
    <location>
        <begin position="16"/>
        <end position="152"/>
    </location>
</feature>
<dbReference type="EMBL" id="JAVFKD010000004">
    <property type="protein sequence ID" value="KAK5994833.1"/>
    <property type="molecule type" value="Genomic_DNA"/>
</dbReference>
<evidence type="ECO:0000313" key="4">
    <source>
        <dbReference type="Proteomes" id="UP001338125"/>
    </source>
</evidence>
<name>A0ABR0SRU1_9HYPO</name>
<dbReference type="Pfam" id="PF00031">
    <property type="entry name" value="Cystatin"/>
    <property type="match status" value="1"/>
</dbReference>
<reference evidence="3 4" key="1">
    <citation type="submission" date="2024-01" db="EMBL/GenBank/DDBJ databases">
        <title>Complete genome of Cladobotryum mycophilum ATHUM6906.</title>
        <authorList>
            <person name="Christinaki A.C."/>
            <person name="Myridakis A.I."/>
            <person name="Kouvelis V.N."/>
        </authorList>
    </citation>
    <scope>NUCLEOTIDE SEQUENCE [LARGE SCALE GENOMIC DNA]</scope>
    <source>
        <strain evidence="3 4">ATHUM6906</strain>
    </source>
</reference>
<organism evidence="3 4">
    <name type="scientific">Cladobotryum mycophilum</name>
    <dbReference type="NCBI Taxonomy" id="491253"/>
    <lineage>
        <taxon>Eukaryota</taxon>
        <taxon>Fungi</taxon>
        <taxon>Dikarya</taxon>
        <taxon>Ascomycota</taxon>
        <taxon>Pezizomycotina</taxon>
        <taxon>Sordariomycetes</taxon>
        <taxon>Hypocreomycetidae</taxon>
        <taxon>Hypocreales</taxon>
        <taxon>Hypocreaceae</taxon>
        <taxon>Cladobotryum</taxon>
    </lineage>
</organism>
<sequence length="152" mass="17181">MRSMLALLALPAIRAADSPDHDDEICAGCPYEMDPTNLEIQKLVPDVIVKFNKDSQSEYYTCMKDINRATGQVVEGFSYDMQVSPSKKDESTHDCDTDGGSKQQCEVNVWVRKWIHPPEGFQITISNCVCLNQQHDGREFKARSNINCYADE</sequence>
<evidence type="ECO:0000313" key="3">
    <source>
        <dbReference type="EMBL" id="KAK5994833.1"/>
    </source>
</evidence>
<dbReference type="InterPro" id="IPR046350">
    <property type="entry name" value="Cystatin_sf"/>
</dbReference>
<dbReference type="Gene3D" id="3.10.450.10">
    <property type="match status" value="1"/>
</dbReference>
<keyword evidence="1" id="KW-0732">Signal</keyword>
<evidence type="ECO:0000259" key="2">
    <source>
        <dbReference type="SMART" id="SM00043"/>
    </source>
</evidence>
<dbReference type="SMART" id="SM00043">
    <property type="entry name" value="CY"/>
    <property type="match status" value="1"/>
</dbReference>
<dbReference type="CDD" id="cd00042">
    <property type="entry name" value="CY"/>
    <property type="match status" value="1"/>
</dbReference>
<keyword evidence="4" id="KW-1185">Reference proteome</keyword>
<proteinExistence type="predicted"/>
<evidence type="ECO:0000256" key="1">
    <source>
        <dbReference type="SAM" id="SignalP"/>
    </source>
</evidence>
<comment type="caution">
    <text evidence="3">The sequence shown here is derived from an EMBL/GenBank/DDBJ whole genome shotgun (WGS) entry which is preliminary data.</text>
</comment>